<proteinExistence type="predicted"/>
<sequence>MFDKGKAFLISRLKKQEENTKYAGKKGNRYNNSRIHIFNFI</sequence>
<dbReference type="HOGENOM" id="CLU_3279163_0_0_10"/>
<reference evidence="1 2" key="1">
    <citation type="journal article" date="2010" name="BMC Genomics">
        <title>The complete genome of Zunongwangia profunda SM-A87 reveals its adaptation to the deep-sea environment and ecological role in sedimentary organic nitrogen degradation.</title>
        <authorList>
            <person name="Qin Q.L."/>
            <person name="Zhang X.Y."/>
            <person name="Wang X.M."/>
            <person name="Liu G.M."/>
            <person name="Chen X.L."/>
            <person name="Xie B.B."/>
            <person name="Dang H.Y."/>
            <person name="Zhou B.C."/>
            <person name="Yu J."/>
            <person name="Zhang Y.Z."/>
        </authorList>
    </citation>
    <scope>NUCLEOTIDE SEQUENCE [LARGE SCALE GENOMIC DNA]</scope>
    <source>
        <strain evidence="2">DSM 18752 / CCTCC AB 206139 / SM-A87</strain>
    </source>
</reference>
<organism evidence="1 2">
    <name type="scientific">Zunongwangia profunda (strain DSM 18752 / CCTCC AB 206139 / SM-A87)</name>
    <name type="common">Wangia profunda</name>
    <dbReference type="NCBI Taxonomy" id="655815"/>
    <lineage>
        <taxon>Bacteria</taxon>
        <taxon>Pseudomonadati</taxon>
        <taxon>Bacteroidota</taxon>
        <taxon>Flavobacteriia</taxon>
        <taxon>Flavobacteriales</taxon>
        <taxon>Flavobacteriaceae</taxon>
        <taxon>Zunongwangia</taxon>
    </lineage>
</organism>
<dbReference type="KEGG" id="zpr:ZPR_1221"/>
<accession>D5BIV8</accession>
<dbReference type="EMBL" id="CP001650">
    <property type="protein sequence ID" value="ADF51560.1"/>
    <property type="molecule type" value="Genomic_DNA"/>
</dbReference>
<dbReference type="STRING" id="655815.ZPR_1221"/>
<dbReference type="Proteomes" id="UP000001654">
    <property type="component" value="Chromosome"/>
</dbReference>
<name>D5BIV8_ZUNPS</name>
<evidence type="ECO:0000313" key="2">
    <source>
        <dbReference type="Proteomes" id="UP000001654"/>
    </source>
</evidence>
<gene>
    <name evidence="1" type="ordered locus">ZPR_1221</name>
</gene>
<keyword evidence="2" id="KW-1185">Reference proteome</keyword>
<protein>
    <submittedName>
        <fullName evidence="1">Uncharacterized protein</fullName>
    </submittedName>
</protein>
<evidence type="ECO:0000313" key="1">
    <source>
        <dbReference type="EMBL" id="ADF51560.1"/>
    </source>
</evidence>
<dbReference type="AlphaFoldDB" id="D5BIV8"/>